<keyword evidence="2" id="KW-1185">Reference proteome</keyword>
<comment type="caution">
    <text evidence="1">The sequence shown here is derived from an EMBL/GenBank/DDBJ whole genome shotgun (WGS) entry which is preliminary data.</text>
</comment>
<accession>A0A5J9SEB4</accession>
<dbReference type="AlphaFoldDB" id="A0A5J9SEB4"/>
<gene>
    <name evidence="1" type="ORF">EJB05_57104</name>
</gene>
<proteinExistence type="predicted"/>
<dbReference type="Gramene" id="TVT97654">
    <property type="protein sequence ID" value="TVT97654"/>
    <property type="gene ID" value="EJB05_57104"/>
</dbReference>
<dbReference type="Proteomes" id="UP000324897">
    <property type="component" value="Unassembled WGS sequence"/>
</dbReference>
<dbReference type="EMBL" id="RWGY01000974">
    <property type="protein sequence ID" value="TVT97654.1"/>
    <property type="molecule type" value="Genomic_DNA"/>
</dbReference>
<evidence type="ECO:0000313" key="1">
    <source>
        <dbReference type="EMBL" id="TVT97654.1"/>
    </source>
</evidence>
<name>A0A5J9SEB4_9POAL</name>
<organism evidence="1 2">
    <name type="scientific">Eragrostis curvula</name>
    <name type="common">weeping love grass</name>
    <dbReference type="NCBI Taxonomy" id="38414"/>
    <lineage>
        <taxon>Eukaryota</taxon>
        <taxon>Viridiplantae</taxon>
        <taxon>Streptophyta</taxon>
        <taxon>Embryophyta</taxon>
        <taxon>Tracheophyta</taxon>
        <taxon>Spermatophyta</taxon>
        <taxon>Magnoliopsida</taxon>
        <taxon>Liliopsida</taxon>
        <taxon>Poales</taxon>
        <taxon>Poaceae</taxon>
        <taxon>PACMAD clade</taxon>
        <taxon>Chloridoideae</taxon>
        <taxon>Eragrostideae</taxon>
        <taxon>Eragrostidinae</taxon>
        <taxon>Eragrostis</taxon>
    </lineage>
</organism>
<reference evidence="1 2" key="1">
    <citation type="journal article" date="2019" name="Sci. Rep.">
        <title>A high-quality genome of Eragrostis curvula grass provides insights into Poaceae evolution and supports new strategies to enhance forage quality.</title>
        <authorList>
            <person name="Carballo J."/>
            <person name="Santos B.A.C.M."/>
            <person name="Zappacosta D."/>
            <person name="Garbus I."/>
            <person name="Selva J.P."/>
            <person name="Gallo C.A."/>
            <person name="Diaz A."/>
            <person name="Albertini E."/>
            <person name="Caccamo M."/>
            <person name="Echenique V."/>
        </authorList>
    </citation>
    <scope>NUCLEOTIDE SEQUENCE [LARGE SCALE GENOMIC DNA]</scope>
    <source>
        <strain evidence="2">cv. Victoria</strain>
        <tissue evidence="1">Leaf</tissue>
    </source>
</reference>
<protein>
    <submittedName>
        <fullName evidence="1">Uncharacterized protein</fullName>
    </submittedName>
</protein>
<sequence length="100" mass="11365">MAQAHNSGACPPCRGCLCRSRSFLARLAGQVILRQIWLLLGHNHYNDKYAPKGTVSNKKVNGAWEDYKLMKRSGSHSKCDRHLFYICFTLMRAALTHSKE</sequence>
<evidence type="ECO:0000313" key="2">
    <source>
        <dbReference type="Proteomes" id="UP000324897"/>
    </source>
</evidence>